<dbReference type="EMBL" id="CAMAPF010000948">
    <property type="protein sequence ID" value="CAH9127906.1"/>
    <property type="molecule type" value="Genomic_DNA"/>
</dbReference>
<gene>
    <name evidence="2" type="ORF">CEPIT_LOCUS28683</name>
</gene>
<evidence type="ECO:0000259" key="1">
    <source>
        <dbReference type="PROSITE" id="PS50878"/>
    </source>
</evidence>
<feature type="domain" description="Reverse transcriptase" evidence="1">
    <location>
        <begin position="1"/>
        <end position="193"/>
    </location>
</feature>
<dbReference type="AlphaFoldDB" id="A0AAV0EXP4"/>
<feature type="non-terminal residue" evidence="2">
    <location>
        <position position="298"/>
    </location>
</feature>
<evidence type="ECO:0000313" key="3">
    <source>
        <dbReference type="Proteomes" id="UP001152523"/>
    </source>
</evidence>
<dbReference type="InterPro" id="IPR000477">
    <property type="entry name" value="RT_dom"/>
</dbReference>
<sequence length="298" mass="34052">MIAFESQHYLKRKTQGKVGYAALKLDMSKAYDRVEWSFLEGMLKHFGFSDRWINIVMGCVKTVTYSIPFEDTEIGPIIPSRGLRQGDPLSPYLFILVVEGLSALLRKHESMGCIHGVAVARGAPRISHLLFADDSLLFFQANHREASIVKEILHDYESASGQVVNFNKSKVFFSTNVSVSCREGLVELLGVGPAAMEEKYLGLPTLFGRNKREILNYLRQRVVKRIQSWNNRFLSRAGRKVLLKTVIQAMPLYAINVFLLPVDLCKELETLMNGYWWTSNAGRGIRWRDWEFLCKPKK</sequence>
<name>A0AAV0EXP4_9ASTE</name>
<dbReference type="Pfam" id="PF00078">
    <property type="entry name" value="RVT_1"/>
    <property type="match status" value="1"/>
</dbReference>
<accession>A0AAV0EXP4</accession>
<dbReference type="Proteomes" id="UP001152523">
    <property type="component" value="Unassembled WGS sequence"/>
</dbReference>
<dbReference type="PANTHER" id="PTHR33116:SF86">
    <property type="entry name" value="REVERSE TRANSCRIPTASE DOMAIN-CONTAINING PROTEIN"/>
    <property type="match status" value="1"/>
</dbReference>
<proteinExistence type="predicted"/>
<protein>
    <recommendedName>
        <fullName evidence="1">Reverse transcriptase domain-containing protein</fullName>
    </recommendedName>
</protein>
<keyword evidence="3" id="KW-1185">Reference proteome</keyword>
<dbReference type="InterPro" id="IPR043502">
    <property type="entry name" value="DNA/RNA_pol_sf"/>
</dbReference>
<dbReference type="SUPFAM" id="SSF56672">
    <property type="entry name" value="DNA/RNA polymerases"/>
    <property type="match status" value="1"/>
</dbReference>
<dbReference type="PANTHER" id="PTHR33116">
    <property type="entry name" value="REVERSE TRANSCRIPTASE ZINC-BINDING DOMAIN-CONTAINING PROTEIN-RELATED-RELATED"/>
    <property type="match status" value="1"/>
</dbReference>
<comment type="caution">
    <text evidence="2">The sequence shown here is derived from an EMBL/GenBank/DDBJ whole genome shotgun (WGS) entry which is preliminary data.</text>
</comment>
<reference evidence="2" key="1">
    <citation type="submission" date="2022-07" db="EMBL/GenBank/DDBJ databases">
        <authorList>
            <person name="Macas J."/>
            <person name="Novak P."/>
            <person name="Neumann P."/>
        </authorList>
    </citation>
    <scope>NUCLEOTIDE SEQUENCE</scope>
</reference>
<dbReference type="CDD" id="cd01650">
    <property type="entry name" value="RT_nLTR_like"/>
    <property type="match status" value="1"/>
</dbReference>
<dbReference type="PROSITE" id="PS50878">
    <property type="entry name" value="RT_POL"/>
    <property type="match status" value="1"/>
</dbReference>
<evidence type="ECO:0000313" key="2">
    <source>
        <dbReference type="EMBL" id="CAH9127906.1"/>
    </source>
</evidence>
<organism evidence="2 3">
    <name type="scientific">Cuscuta epithymum</name>
    <dbReference type="NCBI Taxonomy" id="186058"/>
    <lineage>
        <taxon>Eukaryota</taxon>
        <taxon>Viridiplantae</taxon>
        <taxon>Streptophyta</taxon>
        <taxon>Embryophyta</taxon>
        <taxon>Tracheophyta</taxon>
        <taxon>Spermatophyta</taxon>
        <taxon>Magnoliopsida</taxon>
        <taxon>eudicotyledons</taxon>
        <taxon>Gunneridae</taxon>
        <taxon>Pentapetalae</taxon>
        <taxon>asterids</taxon>
        <taxon>lamiids</taxon>
        <taxon>Solanales</taxon>
        <taxon>Convolvulaceae</taxon>
        <taxon>Cuscuteae</taxon>
        <taxon>Cuscuta</taxon>
        <taxon>Cuscuta subgen. Cuscuta</taxon>
    </lineage>
</organism>